<dbReference type="Proteomes" id="UP000199206">
    <property type="component" value="Unassembled WGS sequence"/>
</dbReference>
<accession>A0A1H8HCL0</accession>
<dbReference type="InterPro" id="IPR009875">
    <property type="entry name" value="PilZ_domain"/>
</dbReference>
<dbReference type="SUPFAM" id="SSF141371">
    <property type="entry name" value="PilZ domain-like"/>
    <property type="match status" value="1"/>
</dbReference>
<feature type="domain" description="PilZ" evidence="3">
    <location>
        <begin position="25"/>
        <end position="102"/>
    </location>
</feature>
<dbReference type="AlphaFoldDB" id="A0A1H8HCL0"/>
<feature type="region of interest" description="Disordered" evidence="1">
    <location>
        <begin position="112"/>
        <end position="140"/>
    </location>
</feature>
<evidence type="ECO:0000256" key="2">
    <source>
        <dbReference type="SAM" id="Phobius"/>
    </source>
</evidence>
<dbReference type="STRING" id="1166340.SAMN05192583_3004"/>
<protein>
    <submittedName>
        <fullName evidence="4">PilZ domain-containing protein</fullName>
    </submittedName>
</protein>
<proteinExistence type="predicted"/>
<evidence type="ECO:0000313" key="5">
    <source>
        <dbReference type="Proteomes" id="UP000199206"/>
    </source>
</evidence>
<dbReference type="Pfam" id="PF07238">
    <property type="entry name" value="PilZ"/>
    <property type="match status" value="1"/>
</dbReference>
<keyword evidence="2" id="KW-1133">Transmembrane helix</keyword>
<keyword evidence="5" id="KW-1185">Reference proteome</keyword>
<keyword evidence="2" id="KW-0812">Transmembrane</keyword>
<reference evidence="5" key="1">
    <citation type="submission" date="2016-10" db="EMBL/GenBank/DDBJ databases">
        <authorList>
            <person name="Varghese N."/>
            <person name="Submissions S."/>
        </authorList>
    </citation>
    <scope>NUCLEOTIDE SEQUENCE [LARGE SCALE GENOMIC DNA]</scope>
    <source>
        <strain evidence="5">S6-262</strain>
    </source>
</reference>
<dbReference type="GO" id="GO:0035438">
    <property type="term" value="F:cyclic-di-GMP binding"/>
    <property type="evidence" value="ECO:0007669"/>
    <property type="project" value="InterPro"/>
</dbReference>
<dbReference type="EMBL" id="FOCF01000008">
    <property type="protein sequence ID" value="SEN53820.1"/>
    <property type="molecule type" value="Genomic_DNA"/>
</dbReference>
<keyword evidence="2" id="KW-0472">Membrane</keyword>
<evidence type="ECO:0000313" key="4">
    <source>
        <dbReference type="EMBL" id="SEN53820.1"/>
    </source>
</evidence>
<gene>
    <name evidence="4" type="ORF">SAMN05192583_3004</name>
</gene>
<name>A0A1H8HCL0_9SPHN</name>
<feature type="transmembrane region" description="Helical" evidence="2">
    <location>
        <begin position="154"/>
        <end position="176"/>
    </location>
</feature>
<organism evidence="4 5">
    <name type="scientific">Sphingomonas gellani</name>
    <dbReference type="NCBI Taxonomy" id="1166340"/>
    <lineage>
        <taxon>Bacteria</taxon>
        <taxon>Pseudomonadati</taxon>
        <taxon>Pseudomonadota</taxon>
        <taxon>Alphaproteobacteria</taxon>
        <taxon>Sphingomonadales</taxon>
        <taxon>Sphingomonadaceae</taxon>
        <taxon>Sphingomonas</taxon>
    </lineage>
</organism>
<evidence type="ECO:0000259" key="3">
    <source>
        <dbReference type="Pfam" id="PF07238"/>
    </source>
</evidence>
<evidence type="ECO:0000256" key="1">
    <source>
        <dbReference type="SAM" id="MobiDB-lite"/>
    </source>
</evidence>
<feature type="region of interest" description="Disordered" evidence="1">
    <location>
        <begin position="186"/>
        <end position="206"/>
    </location>
</feature>
<sequence>MQSLPLLRELAGHHGVLSVLQNGFRQREPRVRVIVPCRMNHNGGWLDACIHNVSSRGMLVASDGSVKSGDYIDIRRGTLVIIGRVVWAKDRFFGVRTQDRISVDALVGEPRRATRPPAAVEAPGERRSATRYASEAQAAHRAERSRQMSSFMQYGLLVCVALIVALAAGSHVYGLLDQSMGSVSAALGGQSSTAGPAHAPQAPNGN</sequence>